<comment type="caution">
    <text evidence="4">The sequence shown here is derived from an EMBL/GenBank/DDBJ whole genome shotgun (WGS) entry which is preliminary data.</text>
</comment>
<evidence type="ECO:0000256" key="2">
    <source>
        <dbReference type="SAM" id="MobiDB-lite"/>
    </source>
</evidence>
<evidence type="ECO:0000313" key="5">
    <source>
        <dbReference type="Proteomes" id="UP001165190"/>
    </source>
</evidence>
<keyword evidence="1" id="KW-0863">Zinc-finger</keyword>
<evidence type="ECO:0000313" key="4">
    <source>
        <dbReference type="EMBL" id="GMI87739.1"/>
    </source>
</evidence>
<reference evidence="4" key="1">
    <citation type="submission" date="2023-05" db="EMBL/GenBank/DDBJ databases">
        <title>Genome and transcriptome analyses reveal genes involved in the formation of fine ridges on petal epidermal cells in Hibiscus trionum.</title>
        <authorList>
            <person name="Koshimizu S."/>
            <person name="Masuda S."/>
            <person name="Ishii T."/>
            <person name="Shirasu K."/>
            <person name="Hoshino A."/>
            <person name="Arita M."/>
        </authorList>
    </citation>
    <scope>NUCLEOTIDE SEQUENCE</scope>
    <source>
        <strain evidence="4">Hamamatsu line</strain>
    </source>
</reference>
<organism evidence="4 5">
    <name type="scientific">Hibiscus trionum</name>
    <name type="common">Flower of an hour</name>
    <dbReference type="NCBI Taxonomy" id="183268"/>
    <lineage>
        <taxon>Eukaryota</taxon>
        <taxon>Viridiplantae</taxon>
        <taxon>Streptophyta</taxon>
        <taxon>Embryophyta</taxon>
        <taxon>Tracheophyta</taxon>
        <taxon>Spermatophyta</taxon>
        <taxon>Magnoliopsida</taxon>
        <taxon>eudicotyledons</taxon>
        <taxon>Gunneridae</taxon>
        <taxon>Pentapetalae</taxon>
        <taxon>rosids</taxon>
        <taxon>malvids</taxon>
        <taxon>Malvales</taxon>
        <taxon>Malvaceae</taxon>
        <taxon>Malvoideae</taxon>
        <taxon>Hibiscus</taxon>
    </lineage>
</organism>
<evidence type="ECO:0000259" key="3">
    <source>
        <dbReference type="PROSITE" id="PS50158"/>
    </source>
</evidence>
<evidence type="ECO:0000256" key="1">
    <source>
        <dbReference type="PROSITE-ProRule" id="PRU00047"/>
    </source>
</evidence>
<dbReference type="EMBL" id="BSYR01000022">
    <property type="protein sequence ID" value="GMI87739.1"/>
    <property type="molecule type" value="Genomic_DNA"/>
</dbReference>
<feature type="domain" description="CCHC-type" evidence="3">
    <location>
        <begin position="132"/>
        <end position="147"/>
    </location>
</feature>
<keyword evidence="5" id="KW-1185">Reference proteome</keyword>
<name>A0A9W7M4Q0_HIBTR</name>
<dbReference type="InterPro" id="IPR001878">
    <property type="entry name" value="Znf_CCHC"/>
</dbReference>
<gene>
    <name evidence="4" type="ORF">HRI_002443200</name>
</gene>
<dbReference type="GO" id="GO:0008270">
    <property type="term" value="F:zinc ion binding"/>
    <property type="evidence" value="ECO:0007669"/>
    <property type="project" value="UniProtKB-KW"/>
</dbReference>
<proteinExistence type="predicted"/>
<dbReference type="PANTHER" id="PTHR31286:SF173">
    <property type="entry name" value="DUF4283 DOMAIN-CONTAINING PROTEIN"/>
    <property type="match status" value="1"/>
</dbReference>
<dbReference type="PANTHER" id="PTHR31286">
    <property type="entry name" value="GLYCINE-RICH CELL WALL STRUCTURAL PROTEIN 1.8-LIKE"/>
    <property type="match status" value="1"/>
</dbReference>
<dbReference type="OrthoDB" id="1002182at2759"/>
<dbReference type="Proteomes" id="UP001165190">
    <property type="component" value="Unassembled WGS sequence"/>
</dbReference>
<dbReference type="AlphaFoldDB" id="A0A9W7M4Q0"/>
<protein>
    <recommendedName>
        <fullName evidence="3">CCHC-type domain-containing protein</fullName>
    </recommendedName>
</protein>
<keyword evidence="1" id="KW-0862">Zinc</keyword>
<feature type="compositionally biased region" description="Polar residues" evidence="2">
    <location>
        <begin position="155"/>
        <end position="165"/>
    </location>
</feature>
<dbReference type="PROSITE" id="PS50158">
    <property type="entry name" value="ZF_CCHC"/>
    <property type="match status" value="1"/>
</dbReference>
<accession>A0A9W7M4Q0</accession>
<sequence length="352" mass="38810">MDIDNDYFLATFRLNSDFLHVLTAGPCVVFGHYLTVEPWSTGFNTSQPHPYTIWSWIRLPGLPATLYKRSLITAIGECIGPVKRIDYQTEHDQRGRFARMVVQIDLRKPLISNLLINGNVQIVEYEALPVICFGCGLYGHLKDSCPDARTEGASVPQTEKQQSVTDEIVPPGSSETSQFGPWMMVERRQCRPAKKTPDTAAQEWNGTFKASRFNPIYEPETESPTGNAAAPNAGQGSSKDKSAPPGNPTKTKAKSKGKQPSVSRATPGLTVHKPLTLAEFPIIPRGSQRANTSKNPHTNPTFGLDKLKHFVVVLDENSDLNAISDTIDPGIGGVLRTVLQIRLDHLRLKCPR</sequence>
<feature type="region of interest" description="Disordered" evidence="2">
    <location>
        <begin position="147"/>
        <end position="301"/>
    </location>
</feature>
<dbReference type="InterPro" id="IPR040256">
    <property type="entry name" value="At4g02000-like"/>
</dbReference>
<dbReference type="GO" id="GO:0003676">
    <property type="term" value="F:nucleic acid binding"/>
    <property type="evidence" value="ECO:0007669"/>
    <property type="project" value="InterPro"/>
</dbReference>
<keyword evidence="1" id="KW-0479">Metal-binding</keyword>
<feature type="compositionally biased region" description="Polar residues" evidence="2">
    <location>
        <begin position="288"/>
        <end position="301"/>
    </location>
</feature>